<dbReference type="SUPFAM" id="SSF46785">
    <property type="entry name" value="Winged helix' DNA-binding domain"/>
    <property type="match status" value="1"/>
</dbReference>
<keyword evidence="1" id="KW-0805">Transcription regulation</keyword>
<dbReference type="NCBIfam" id="NF033788">
    <property type="entry name" value="HTH_metalloreg"/>
    <property type="match status" value="1"/>
</dbReference>
<evidence type="ECO:0000313" key="6">
    <source>
        <dbReference type="EMBL" id="OHB04570.1"/>
    </source>
</evidence>
<protein>
    <recommendedName>
        <fullName evidence="5">HTH arsR-type domain-containing protein</fullName>
    </recommendedName>
</protein>
<dbReference type="Proteomes" id="UP000179283">
    <property type="component" value="Unassembled WGS sequence"/>
</dbReference>
<proteinExistence type="predicted"/>
<dbReference type="Gene3D" id="1.10.10.10">
    <property type="entry name" value="Winged helix-like DNA-binding domain superfamily/Winged helix DNA-binding domain"/>
    <property type="match status" value="1"/>
</dbReference>
<comment type="caution">
    <text evidence="6">The sequence shown here is derived from an EMBL/GenBank/DDBJ whole genome shotgun (WGS) entry which is preliminary data.</text>
</comment>
<dbReference type="InterPro" id="IPR051081">
    <property type="entry name" value="HTH_MetalResp_TranReg"/>
</dbReference>
<sequence length="122" mass="13966">MGKKIMGIREKNTKENTSPDRTYKRPSWVKALVATEEELCPDCFKVVGTKSRYSLVCALGKKKGGMTVSELTDHLKLRQPTVTHHLNILRSVDAVESEDRGRERVYRLNRGAHCFEECKIPY</sequence>
<dbReference type="InterPro" id="IPR001845">
    <property type="entry name" value="HTH_ArsR_DNA-bd_dom"/>
</dbReference>
<dbReference type="SMART" id="SM00418">
    <property type="entry name" value="HTH_ARSR"/>
    <property type="match status" value="1"/>
</dbReference>
<dbReference type="GO" id="GO:0003700">
    <property type="term" value="F:DNA-binding transcription factor activity"/>
    <property type="evidence" value="ECO:0007669"/>
    <property type="project" value="InterPro"/>
</dbReference>
<evidence type="ECO:0000256" key="3">
    <source>
        <dbReference type="ARBA" id="ARBA00023163"/>
    </source>
</evidence>
<evidence type="ECO:0000313" key="7">
    <source>
        <dbReference type="Proteomes" id="UP000179283"/>
    </source>
</evidence>
<evidence type="ECO:0000256" key="2">
    <source>
        <dbReference type="ARBA" id="ARBA00023125"/>
    </source>
</evidence>
<evidence type="ECO:0000259" key="5">
    <source>
        <dbReference type="PROSITE" id="PS50987"/>
    </source>
</evidence>
<dbReference type="CDD" id="cd00090">
    <property type="entry name" value="HTH_ARSR"/>
    <property type="match status" value="1"/>
</dbReference>
<dbReference type="InterPro" id="IPR036390">
    <property type="entry name" value="WH_DNA-bd_sf"/>
</dbReference>
<feature type="region of interest" description="Disordered" evidence="4">
    <location>
        <begin position="1"/>
        <end position="22"/>
    </location>
</feature>
<keyword evidence="3" id="KW-0804">Transcription</keyword>
<organism evidence="6 7">
    <name type="scientific">Candidatus Zambryskibacteria bacterium RIFCSPLOWO2_01_FULL_43_17</name>
    <dbReference type="NCBI Taxonomy" id="1802760"/>
    <lineage>
        <taxon>Bacteria</taxon>
        <taxon>Candidatus Zambryskiibacteriota</taxon>
    </lineage>
</organism>
<keyword evidence="2" id="KW-0238">DNA-binding</keyword>
<accession>A0A1G2U6D1</accession>
<evidence type="ECO:0000256" key="4">
    <source>
        <dbReference type="SAM" id="MobiDB-lite"/>
    </source>
</evidence>
<dbReference type="AlphaFoldDB" id="A0A1G2U6D1"/>
<dbReference type="PROSITE" id="PS50987">
    <property type="entry name" value="HTH_ARSR_2"/>
    <property type="match status" value="1"/>
</dbReference>
<feature type="compositionally biased region" description="Basic and acidic residues" evidence="4">
    <location>
        <begin position="7"/>
        <end position="22"/>
    </location>
</feature>
<dbReference type="InterPro" id="IPR036388">
    <property type="entry name" value="WH-like_DNA-bd_sf"/>
</dbReference>
<evidence type="ECO:0000256" key="1">
    <source>
        <dbReference type="ARBA" id="ARBA00023015"/>
    </source>
</evidence>
<dbReference type="GO" id="GO:0003677">
    <property type="term" value="F:DNA binding"/>
    <property type="evidence" value="ECO:0007669"/>
    <property type="project" value="UniProtKB-KW"/>
</dbReference>
<dbReference type="PRINTS" id="PR00778">
    <property type="entry name" value="HTHARSR"/>
</dbReference>
<feature type="domain" description="HTH arsR-type" evidence="5">
    <location>
        <begin position="32"/>
        <end position="122"/>
    </location>
</feature>
<name>A0A1G2U6D1_9BACT</name>
<dbReference type="InterPro" id="IPR011991">
    <property type="entry name" value="ArsR-like_HTH"/>
</dbReference>
<dbReference type="EMBL" id="MHWD01000008">
    <property type="protein sequence ID" value="OHB04570.1"/>
    <property type="molecule type" value="Genomic_DNA"/>
</dbReference>
<dbReference type="Pfam" id="PF01022">
    <property type="entry name" value="HTH_5"/>
    <property type="match status" value="1"/>
</dbReference>
<reference evidence="6 7" key="1">
    <citation type="journal article" date="2016" name="Nat. Commun.">
        <title>Thousands of microbial genomes shed light on interconnected biogeochemical processes in an aquifer system.</title>
        <authorList>
            <person name="Anantharaman K."/>
            <person name="Brown C.T."/>
            <person name="Hug L.A."/>
            <person name="Sharon I."/>
            <person name="Castelle C.J."/>
            <person name="Probst A.J."/>
            <person name="Thomas B.C."/>
            <person name="Singh A."/>
            <person name="Wilkins M.J."/>
            <person name="Karaoz U."/>
            <person name="Brodie E.L."/>
            <person name="Williams K.H."/>
            <person name="Hubbard S.S."/>
            <person name="Banfield J.F."/>
        </authorList>
    </citation>
    <scope>NUCLEOTIDE SEQUENCE [LARGE SCALE GENOMIC DNA]</scope>
</reference>
<dbReference type="PANTHER" id="PTHR33154">
    <property type="entry name" value="TRANSCRIPTIONAL REGULATOR, ARSR FAMILY"/>
    <property type="match status" value="1"/>
</dbReference>
<dbReference type="PANTHER" id="PTHR33154:SF33">
    <property type="entry name" value="TRANSCRIPTIONAL REPRESSOR SDPR"/>
    <property type="match status" value="1"/>
</dbReference>
<gene>
    <name evidence="6" type="ORF">A2920_01325</name>
</gene>